<evidence type="ECO:0000256" key="5">
    <source>
        <dbReference type="ARBA" id="ARBA00023136"/>
    </source>
</evidence>
<dbReference type="InterPro" id="IPR011701">
    <property type="entry name" value="MFS"/>
</dbReference>
<dbReference type="PANTHER" id="PTHR23502">
    <property type="entry name" value="MAJOR FACILITATOR SUPERFAMILY"/>
    <property type="match status" value="1"/>
</dbReference>
<dbReference type="CDD" id="cd17320">
    <property type="entry name" value="MFS_MdfA_MDR_like"/>
    <property type="match status" value="1"/>
</dbReference>
<dbReference type="GO" id="GO:0022857">
    <property type="term" value="F:transmembrane transporter activity"/>
    <property type="evidence" value="ECO:0007669"/>
    <property type="project" value="InterPro"/>
</dbReference>
<feature type="transmembrane region" description="Helical" evidence="6">
    <location>
        <begin position="283"/>
        <end position="302"/>
    </location>
</feature>
<protein>
    <submittedName>
        <fullName evidence="8">MFS family multidrug efflux protein, similarity to bicyclomycin resistance protein Bcr</fullName>
    </submittedName>
</protein>
<feature type="domain" description="Major facilitator superfamily (MFS) profile" evidence="7">
    <location>
        <begin position="44"/>
        <end position="426"/>
    </location>
</feature>
<reference evidence="8" key="1">
    <citation type="submission" date="2018-06" db="EMBL/GenBank/DDBJ databases">
        <authorList>
            <person name="Zhirakovskaya E."/>
        </authorList>
    </citation>
    <scope>NUCLEOTIDE SEQUENCE</scope>
</reference>
<evidence type="ECO:0000313" key="8">
    <source>
        <dbReference type="EMBL" id="VAW10162.1"/>
    </source>
</evidence>
<evidence type="ECO:0000256" key="2">
    <source>
        <dbReference type="ARBA" id="ARBA00022448"/>
    </source>
</evidence>
<evidence type="ECO:0000256" key="6">
    <source>
        <dbReference type="SAM" id="Phobius"/>
    </source>
</evidence>
<evidence type="ECO:0000256" key="1">
    <source>
        <dbReference type="ARBA" id="ARBA00004141"/>
    </source>
</evidence>
<feature type="transmembrane region" description="Helical" evidence="6">
    <location>
        <begin position="169"/>
        <end position="193"/>
    </location>
</feature>
<keyword evidence="2" id="KW-0813">Transport</keyword>
<sequence length="440" mass="46803">MRKKRAYSPMHRFAVFPAATPGELPMKTDASQPPRRTVMSEREFIVFAAMLTALTALGIDIMLPAMPVIAATFALADTNDRQAIVAVYMLGFAIGHLFFGPLADRFGRVRPLLIALLMVFLTSLAAAQAPEYSWLLVARFVQGLSSAGARVIAIAAIRDRFGGREMARVMSLVMSIFIIVPVVAPGIGGVLVAYGLWKWTFGAVGLMAIGLFVWARARLTETLAPQDQAPLRPGYIARSMLDIATDRLTLGYATAQGLLLAAIIAYLGSAQQIFGELYELGELFPVAFSSMALGLVAASLINSRIVRRLGMRPISRVAGVAFVAVAGGHLLISLGGTPPLLVFAPLLAANLLLFGLIMPNLNALAMEPHGHRAGTAAAFLGFYTTALGAIVGGWIGQLYDGTVQPLLSGYLAIGVFMLVFMWIADSGRGPMAAARLPTDA</sequence>
<evidence type="ECO:0000256" key="4">
    <source>
        <dbReference type="ARBA" id="ARBA00022989"/>
    </source>
</evidence>
<name>A0A3B0T6V7_9ZZZZ</name>
<accession>A0A3B0T6V7</accession>
<feature type="transmembrane region" description="Helical" evidence="6">
    <location>
        <begin position="314"/>
        <end position="334"/>
    </location>
</feature>
<proteinExistence type="predicted"/>
<keyword evidence="3 6" id="KW-0812">Transmembrane</keyword>
<dbReference type="SUPFAM" id="SSF103473">
    <property type="entry name" value="MFS general substrate transporter"/>
    <property type="match status" value="1"/>
</dbReference>
<dbReference type="InterPro" id="IPR020846">
    <property type="entry name" value="MFS_dom"/>
</dbReference>
<feature type="transmembrane region" description="Helical" evidence="6">
    <location>
        <begin position="136"/>
        <end position="157"/>
    </location>
</feature>
<feature type="transmembrane region" description="Helical" evidence="6">
    <location>
        <begin position="340"/>
        <end position="361"/>
    </location>
</feature>
<dbReference type="EMBL" id="UOEM01000005">
    <property type="protein sequence ID" value="VAW10162.1"/>
    <property type="molecule type" value="Genomic_DNA"/>
</dbReference>
<dbReference type="AlphaFoldDB" id="A0A3B0T6V7"/>
<feature type="transmembrane region" description="Helical" evidence="6">
    <location>
        <begin position="373"/>
        <end position="395"/>
    </location>
</feature>
<organism evidence="8">
    <name type="scientific">hydrothermal vent metagenome</name>
    <dbReference type="NCBI Taxonomy" id="652676"/>
    <lineage>
        <taxon>unclassified sequences</taxon>
        <taxon>metagenomes</taxon>
        <taxon>ecological metagenomes</taxon>
    </lineage>
</organism>
<dbReference type="PANTHER" id="PTHR23502:SF132">
    <property type="entry name" value="POLYAMINE TRANSPORTER 2-RELATED"/>
    <property type="match status" value="1"/>
</dbReference>
<gene>
    <name evidence="8" type="ORF">MNBD_ALPHA09-1181</name>
</gene>
<feature type="transmembrane region" description="Helical" evidence="6">
    <location>
        <begin position="112"/>
        <end position="130"/>
    </location>
</feature>
<dbReference type="PROSITE" id="PS50850">
    <property type="entry name" value="MFS"/>
    <property type="match status" value="1"/>
</dbReference>
<evidence type="ECO:0000259" key="7">
    <source>
        <dbReference type="PROSITE" id="PS50850"/>
    </source>
</evidence>
<dbReference type="GO" id="GO:0005886">
    <property type="term" value="C:plasma membrane"/>
    <property type="evidence" value="ECO:0007669"/>
    <property type="project" value="TreeGrafter"/>
</dbReference>
<feature type="transmembrane region" description="Helical" evidence="6">
    <location>
        <begin position="199"/>
        <end position="217"/>
    </location>
</feature>
<dbReference type="Pfam" id="PF07690">
    <property type="entry name" value="MFS_1"/>
    <property type="match status" value="1"/>
</dbReference>
<dbReference type="InterPro" id="IPR036259">
    <property type="entry name" value="MFS_trans_sf"/>
</dbReference>
<comment type="subcellular location">
    <subcellularLocation>
        <location evidence="1">Membrane</location>
        <topology evidence="1">Multi-pass membrane protein</topology>
    </subcellularLocation>
</comment>
<feature type="transmembrane region" description="Helical" evidence="6">
    <location>
        <begin position="248"/>
        <end position="268"/>
    </location>
</feature>
<feature type="transmembrane region" description="Helical" evidence="6">
    <location>
        <begin position="44"/>
        <end position="63"/>
    </location>
</feature>
<dbReference type="Gene3D" id="1.20.1720.10">
    <property type="entry name" value="Multidrug resistance protein D"/>
    <property type="match status" value="1"/>
</dbReference>
<feature type="transmembrane region" description="Helical" evidence="6">
    <location>
        <begin position="83"/>
        <end position="100"/>
    </location>
</feature>
<feature type="transmembrane region" description="Helical" evidence="6">
    <location>
        <begin position="407"/>
        <end position="424"/>
    </location>
</feature>
<keyword evidence="4 6" id="KW-1133">Transmembrane helix</keyword>
<keyword evidence="5 6" id="KW-0472">Membrane</keyword>
<evidence type="ECO:0000256" key="3">
    <source>
        <dbReference type="ARBA" id="ARBA00022692"/>
    </source>
</evidence>